<organism evidence="13 14">
    <name type="scientific">Laticauda laticaudata</name>
    <name type="common">Blue-ringed sea krait</name>
    <name type="synonym">Blue-lipped sea krait</name>
    <dbReference type="NCBI Taxonomy" id="8630"/>
    <lineage>
        <taxon>Eukaryota</taxon>
        <taxon>Metazoa</taxon>
        <taxon>Chordata</taxon>
        <taxon>Craniata</taxon>
        <taxon>Vertebrata</taxon>
        <taxon>Euteleostomi</taxon>
        <taxon>Lepidosauria</taxon>
        <taxon>Squamata</taxon>
        <taxon>Bifurcata</taxon>
        <taxon>Unidentata</taxon>
        <taxon>Episquamata</taxon>
        <taxon>Toxicofera</taxon>
        <taxon>Serpentes</taxon>
        <taxon>Colubroidea</taxon>
        <taxon>Elapidae</taxon>
        <taxon>Laticaudinae</taxon>
        <taxon>Laticauda</taxon>
    </lineage>
</organism>
<evidence type="ECO:0000256" key="11">
    <source>
        <dbReference type="SAM" id="Phobius"/>
    </source>
</evidence>
<evidence type="ECO:0000256" key="6">
    <source>
        <dbReference type="ARBA" id="ARBA00023136"/>
    </source>
</evidence>
<sequence>MYICVCFPSLGSLSQELTVVVQAGDEARLPCRYQITGGTLKSYYIYWQKDNFGKQDLVVISYKNGEEVELEKDKSYKNRSKLEEQNLTLSIASVTVNDSGIYKCIAISETHLKGKTFTRLSVIVPFSTPIILNNLSGEHCDSKNLTLMCLSHGGSSEPKMYGSINENPVNWTVTSNEIFGHFNITGTLQLNMTENILIQCSIHYLDFQVSSNYILNMTKNCSEPTMPPLIPAFGIIISSTVIFIFFLAMVMLVILQCYFHKHPMSSTTHQSLATDEMILKEQSSRQTRSRLER</sequence>
<proteinExistence type="predicted"/>
<keyword evidence="2" id="KW-1003">Cell membrane</keyword>
<evidence type="ECO:0000313" key="13">
    <source>
        <dbReference type="Ensembl" id="ENSLLTP00000012183.1"/>
    </source>
</evidence>
<keyword evidence="14" id="KW-1185">Reference proteome</keyword>
<dbReference type="GO" id="GO:0006955">
    <property type="term" value="P:immune response"/>
    <property type="evidence" value="ECO:0007669"/>
    <property type="project" value="TreeGrafter"/>
</dbReference>
<dbReference type="GO" id="GO:0071222">
    <property type="term" value="P:cellular response to lipopolysaccharide"/>
    <property type="evidence" value="ECO:0007669"/>
    <property type="project" value="TreeGrafter"/>
</dbReference>
<evidence type="ECO:0000313" key="14">
    <source>
        <dbReference type="Proteomes" id="UP000694406"/>
    </source>
</evidence>
<name>A0A8C5S518_LATLA</name>
<keyword evidence="10" id="KW-0393">Immunoglobulin domain</keyword>
<evidence type="ECO:0000256" key="7">
    <source>
        <dbReference type="ARBA" id="ARBA00023157"/>
    </source>
</evidence>
<dbReference type="GO" id="GO:0042102">
    <property type="term" value="P:positive regulation of T cell proliferation"/>
    <property type="evidence" value="ECO:0007669"/>
    <property type="project" value="TreeGrafter"/>
</dbReference>
<keyword evidence="3 11" id="KW-0812">Transmembrane</keyword>
<dbReference type="InterPro" id="IPR013106">
    <property type="entry name" value="Ig_V-set"/>
</dbReference>
<reference evidence="13" key="1">
    <citation type="submission" date="2025-08" db="UniProtKB">
        <authorList>
            <consortium name="Ensembl"/>
        </authorList>
    </citation>
    <scope>IDENTIFICATION</scope>
</reference>
<dbReference type="Proteomes" id="UP000694406">
    <property type="component" value="Unplaced"/>
</dbReference>
<evidence type="ECO:0000256" key="10">
    <source>
        <dbReference type="ARBA" id="ARBA00023319"/>
    </source>
</evidence>
<evidence type="ECO:0000256" key="4">
    <source>
        <dbReference type="ARBA" id="ARBA00022729"/>
    </source>
</evidence>
<feature type="transmembrane region" description="Helical" evidence="11">
    <location>
        <begin position="229"/>
        <end position="255"/>
    </location>
</feature>
<comment type="subcellular location">
    <subcellularLocation>
        <location evidence="1">Cell membrane</location>
        <topology evidence="1">Single-pass type I membrane protein</topology>
    </subcellularLocation>
</comment>
<dbReference type="GO" id="GO:0009897">
    <property type="term" value="C:external side of plasma membrane"/>
    <property type="evidence" value="ECO:0007669"/>
    <property type="project" value="TreeGrafter"/>
</dbReference>
<keyword evidence="8" id="KW-0675">Receptor</keyword>
<feature type="domain" description="Ig-like" evidence="12">
    <location>
        <begin position="8"/>
        <end position="118"/>
    </location>
</feature>
<dbReference type="InterPro" id="IPR003599">
    <property type="entry name" value="Ig_sub"/>
</dbReference>
<keyword evidence="5 11" id="KW-1133">Transmembrane helix</keyword>
<evidence type="ECO:0000256" key="8">
    <source>
        <dbReference type="ARBA" id="ARBA00023170"/>
    </source>
</evidence>
<dbReference type="SMART" id="SM00406">
    <property type="entry name" value="IGv"/>
    <property type="match status" value="1"/>
</dbReference>
<dbReference type="Pfam" id="PF07686">
    <property type="entry name" value="V-set"/>
    <property type="match status" value="1"/>
</dbReference>
<keyword evidence="4" id="KW-0732">Signal</keyword>
<evidence type="ECO:0000256" key="2">
    <source>
        <dbReference type="ARBA" id="ARBA00022475"/>
    </source>
</evidence>
<dbReference type="PROSITE" id="PS50835">
    <property type="entry name" value="IG_LIKE"/>
    <property type="match status" value="1"/>
</dbReference>
<dbReference type="SMART" id="SM00409">
    <property type="entry name" value="IG"/>
    <property type="match status" value="1"/>
</dbReference>
<evidence type="ECO:0000256" key="9">
    <source>
        <dbReference type="ARBA" id="ARBA00023180"/>
    </source>
</evidence>
<dbReference type="SUPFAM" id="SSF48726">
    <property type="entry name" value="Immunoglobulin"/>
    <property type="match status" value="1"/>
</dbReference>
<dbReference type="InterPro" id="IPR007110">
    <property type="entry name" value="Ig-like_dom"/>
</dbReference>
<dbReference type="GeneTree" id="ENSGT00960000189608"/>
<keyword evidence="7" id="KW-1015">Disulfide bond</keyword>
<evidence type="ECO:0000256" key="5">
    <source>
        <dbReference type="ARBA" id="ARBA00022989"/>
    </source>
</evidence>
<keyword evidence="6 11" id="KW-0472">Membrane</keyword>
<accession>A0A8C5S518</accession>
<dbReference type="InterPro" id="IPR051713">
    <property type="entry name" value="T-cell_Activation_Regulation"/>
</dbReference>
<dbReference type="InterPro" id="IPR036179">
    <property type="entry name" value="Ig-like_dom_sf"/>
</dbReference>
<dbReference type="Ensembl" id="ENSLLTT00000012657.1">
    <property type="protein sequence ID" value="ENSLLTP00000012183.1"/>
    <property type="gene ID" value="ENSLLTG00000009346.1"/>
</dbReference>
<dbReference type="GO" id="GO:0031295">
    <property type="term" value="P:T cell costimulation"/>
    <property type="evidence" value="ECO:0007669"/>
    <property type="project" value="TreeGrafter"/>
</dbReference>
<reference evidence="13" key="2">
    <citation type="submission" date="2025-09" db="UniProtKB">
        <authorList>
            <consortium name="Ensembl"/>
        </authorList>
    </citation>
    <scope>IDENTIFICATION</scope>
</reference>
<dbReference type="GO" id="GO:0042130">
    <property type="term" value="P:negative regulation of T cell proliferation"/>
    <property type="evidence" value="ECO:0007669"/>
    <property type="project" value="TreeGrafter"/>
</dbReference>
<dbReference type="Gene3D" id="2.60.40.10">
    <property type="entry name" value="Immunoglobulins"/>
    <property type="match status" value="2"/>
</dbReference>
<dbReference type="PANTHER" id="PTHR25466">
    <property type="entry name" value="T-LYMPHOCYTE ACTIVATION ANTIGEN"/>
    <property type="match status" value="1"/>
</dbReference>
<dbReference type="GO" id="GO:0007166">
    <property type="term" value="P:cell surface receptor signaling pathway"/>
    <property type="evidence" value="ECO:0007669"/>
    <property type="project" value="TreeGrafter"/>
</dbReference>
<dbReference type="InterPro" id="IPR013783">
    <property type="entry name" value="Ig-like_fold"/>
</dbReference>
<evidence type="ECO:0000259" key="12">
    <source>
        <dbReference type="PROSITE" id="PS50835"/>
    </source>
</evidence>
<dbReference type="PANTHER" id="PTHR25466:SF4">
    <property type="entry name" value="T-LYMPHOCYTE ACTIVATION ANTIGEN CD80"/>
    <property type="match status" value="1"/>
</dbReference>
<dbReference type="AlphaFoldDB" id="A0A8C5S518"/>
<protein>
    <recommendedName>
        <fullName evidence="12">Ig-like domain-containing protein</fullName>
    </recommendedName>
</protein>
<keyword evidence="9" id="KW-0325">Glycoprotein</keyword>
<evidence type="ECO:0000256" key="1">
    <source>
        <dbReference type="ARBA" id="ARBA00004251"/>
    </source>
</evidence>
<evidence type="ECO:0000256" key="3">
    <source>
        <dbReference type="ARBA" id="ARBA00022692"/>
    </source>
</evidence>